<proteinExistence type="predicted"/>
<keyword evidence="3" id="KW-1185">Reference proteome</keyword>
<feature type="transmembrane region" description="Helical" evidence="1">
    <location>
        <begin position="59"/>
        <end position="79"/>
    </location>
</feature>
<keyword evidence="1" id="KW-1133">Transmembrane helix</keyword>
<organism evidence="2 3">
    <name type="scientific">Nocardia stercoris</name>
    <dbReference type="NCBI Taxonomy" id="2483361"/>
    <lineage>
        <taxon>Bacteria</taxon>
        <taxon>Bacillati</taxon>
        <taxon>Actinomycetota</taxon>
        <taxon>Actinomycetes</taxon>
        <taxon>Mycobacteriales</taxon>
        <taxon>Nocardiaceae</taxon>
        <taxon>Nocardia</taxon>
    </lineage>
</organism>
<feature type="transmembrane region" description="Helical" evidence="1">
    <location>
        <begin position="154"/>
        <end position="177"/>
    </location>
</feature>
<evidence type="ECO:0000313" key="2">
    <source>
        <dbReference type="EMBL" id="RMI27604.1"/>
    </source>
</evidence>
<gene>
    <name evidence="2" type="ORF">EBN03_33455</name>
</gene>
<accession>A0A3M2KRF6</accession>
<name>A0A3M2KRF6_9NOCA</name>
<protein>
    <submittedName>
        <fullName evidence="2">Uncharacterized protein</fullName>
    </submittedName>
</protein>
<keyword evidence="1" id="KW-0472">Membrane</keyword>
<comment type="caution">
    <text evidence="2">The sequence shown here is derived from an EMBL/GenBank/DDBJ whole genome shotgun (WGS) entry which is preliminary data.</text>
</comment>
<dbReference type="AlphaFoldDB" id="A0A3M2KRF6"/>
<dbReference type="EMBL" id="RFFH01000042">
    <property type="protein sequence ID" value="RMI27604.1"/>
    <property type="molecule type" value="Genomic_DNA"/>
</dbReference>
<feature type="transmembrane region" description="Helical" evidence="1">
    <location>
        <begin position="91"/>
        <end position="119"/>
    </location>
</feature>
<evidence type="ECO:0000313" key="3">
    <source>
        <dbReference type="Proteomes" id="UP000279275"/>
    </source>
</evidence>
<sequence length="178" mass="18655">MALAGLLQLLLAGMFVIMLVAYRTAGPRAQRAVNAEAVRQGADPRVLGEHGIRLEEGRWGFAVGYAIAAVLVVLAALNLSGSEIGRVSTFAVQPLVLLGVGYVTTIQVFAVPVTVSAFAKLDDPRVQGLDIRSVLRAAADALPAWYRPATVLRWLLATVGSLAVIGALTMPAAAGYFS</sequence>
<evidence type="ECO:0000256" key="1">
    <source>
        <dbReference type="SAM" id="Phobius"/>
    </source>
</evidence>
<dbReference type="Proteomes" id="UP000279275">
    <property type="component" value="Unassembled WGS sequence"/>
</dbReference>
<keyword evidence="1" id="KW-0812">Transmembrane</keyword>
<reference evidence="2 3" key="1">
    <citation type="submission" date="2018-10" db="EMBL/GenBank/DDBJ databases">
        <title>Isolation from cow dung.</title>
        <authorList>
            <person name="Ling L."/>
        </authorList>
    </citation>
    <scope>NUCLEOTIDE SEQUENCE [LARGE SCALE GENOMIC DNA]</scope>
    <source>
        <strain evidence="2 3">NEAU-LL90</strain>
    </source>
</reference>